<dbReference type="PANTHER" id="PTHR32046:SF14">
    <property type="match status" value="1"/>
</dbReference>
<dbReference type="CDD" id="cd00063">
    <property type="entry name" value="FN3"/>
    <property type="match status" value="1"/>
</dbReference>
<dbReference type="Gene3D" id="3.40.50.300">
    <property type="entry name" value="P-loop containing nucleotide triphosphate hydrolases"/>
    <property type="match status" value="1"/>
</dbReference>
<dbReference type="PANTHER" id="PTHR32046">
    <property type="entry name" value="G DOMAIN-CONTAINING PROTEIN"/>
    <property type="match status" value="1"/>
</dbReference>
<dbReference type="Proteomes" id="UP000749559">
    <property type="component" value="Unassembled WGS sequence"/>
</dbReference>
<sequence>MASSRLPTPGKPALWMEEKNKAKNKVSITWSSTLSMKENDVEKYDIMYRVLGDDEWTIKTIDAPDDPTGQVKSWVKLERDTTYVFAVVAKYDDGQTSEMSEISEDYEIDDNEKSENLAPSPIDRASASGKKINTSKNPSVYQLELKSTYVSKDGMIQKYEYGKRSNYRARERVIMIVGASGSGKSTLINVMVNYLLGVERNCEARFLLINEDSAADQSESQTKSIIAYTIHSESGMRVKDTTLTIIDTPGFGDTAGVERDEEITEQIHTFFKATNEARINHIDAVGFVSQSSLPRLTPTQRYIFDKILSIFGKDIKDNIMMLLTFADAREPQVLSGLHKAGITYKKYFKFNNPAIFIEKEVQTDLMEHLFWVMGENSFKQFFEALNTCKPKSLDLTQAVLDLRQKYELNLVQIQNTITLGLNKLEQLNEEMKIVDKHEEAIKENRSFEYTIDEETLVKRPTNNGVLTTYCLNCHITCHDNCTKADGEKINCRAMDSENGKCMTCPGHCSHAMHKHEPFIMVPHRKTVRKTNDHLKARYDDSMKNRLTKIDLMQKLKREFDKERDKTLLLIDQNRQTIEYLDKIALKPKPMSTTDYIDTMIQAETGDRSPGYQKRIEELYTLRRRAEECAKLLQEGHDPFVSHRGILDEFEKKDAEMEAKRKKYSALGAIGSFFGGLKEGFRRAISKKDKKPKN</sequence>
<dbReference type="EMBL" id="CAIIXF020000002">
    <property type="protein sequence ID" value="CAH1777796.1"/>
    <property type="molecule type" value="Genomic_DNA"/>
</dbReference>
<dbReference type="InterPro" id="IPR003961">
    <property type="entry name" value="FN3_dom"/>
</dbReference>
<dbReference type="InterPro" id="IPR036116">
    <property type="entry name" value="FN3_sf"/>
</dbReference>
<evidence type="ECO:0000256" key="1">
    <source>
        <dbReference type="RuleBase" id="RU004560"/>
    </source>
</evidence>
<protein>
    <submittedName>
        <fullName evidence="2">Uncharacterized protein</fullName>
    </submittedName>
</protein>
<dbReference type="Pfam" id="PF00735">
    <property type="entry name" value="Septin"/>
    <property type="match status" value="1"/>
</dbReference>
<dbReference type="SUPFAM" id="SSF49265">
    <property type="entry name" value="Fibronectin type III"/>
    <property type="match status" value="1"/>
</dbReference>
<dbReference type="InterPro" id="IPR013783">
    <property type="entry name" value="Ig-like_fold"/>
</dbReference>
<dbReference type="PROSITE" id="PS50853">
    <property type="entry name" value="FN3"/>
    <property type="match status" value="1"/>
</dbReference>
<dbReference type="GO" id="GO:0005525">
    <property type="term" value="F:GTP binding"/>
    <property type="evidence" value="ECO:0007669"/>
    <property type="project" value="UniProtKB-KW"/>
</dbReference>
<reference evidence="2" key="1">
    <citation type="submission" date="2022-03" db="EMBL/GenBank/DDBJ databases">
        <authorList>
            <person name="Martin C."/>
        </authorList>
    </citation>
    <scope>NUCLEOTIDE SEQUENCE</scope>
</reference>
<evidence type="ECO:0000313" key="3">
    <source>
        <dbReference type="Proteomes" id="UP000749559"/>
    </source>
</evidence>
<dbReference type="InterPro" id="IPR027417">
    <property type="entry name" value="P-loop_NTPase"/>
</dbReference>
<organism evidence="2 3">
    <name type="scientific">Owenia fusiformis</name>
    <name type="common">Polychaete worm</name>
    <dbReference type="NCBI Taxonomy" id="6347"/>
    <lineage>
        <taxon>Eukaryota</taxon>
        <taxon>Metazoa</taxon>
        <taxon>Spiralia</taxon>
        <taxon>Lophotrochozoa</taxon>
        <taxon>Annelida</taxon>
        <taxon>Polychaeta</taxon>
        <taxon>Sedentaria</taxon>
        <taxon>Canalipalpata</taxon>
        <taxon>Sabellida</taxon>
        <taxon>Oweniida</taxon>
        <taxon>Oweniidae</taxon>
        <taxon>Owenia</taxon>
    </lineage>
</organism>
<dbReference type="AlphaFoldDB" id="A0A8J1THW8"/>
<dbReference type="OrthoDB" id="8954335at2759"/>
<keyword evidence="1" id="KW-0342">GTP-binding</keyword>
<keyword evidence="1" id="KW-0547">Nucleotide-binding</keyword>
<name>A0A8J1THW8_OWEFU</name>
<evidence type="ECO:0000313" key="2">
    <source>
        <dbReference type="EMBL" id="CAH1777796.1"/>
    </source>
</evidence>
<dbReference type="Gene3D" id="2.60.40.10">
    <property type="entry name" value="Immunoglobulins"/>
    <property type="match status" value="1"/>
</dbReference>
<keyword evidence="3" id="KW-1185">Reference proteome</keyword>
<dbReference type="SUPFAM" id="SSF52540">
    <property type="entry name" value="P-loop containing nucleoside triphosphate hydrolases"/>
    <property type="match status" value="1"/>
</dbReference>
<comment type="similarity">
    <text evidence="1">Belongs to the TRAFAC class TrmE-Era-EngA-EngB-Septin-like GTPase superfamily. Septin GTPase family.</text>
</comment>
<accession>A0A8J1THW8</accession>
<comment type="caution">
    <text evidence="2">The sequence shown here is derived from an EMBL/GenBank/DDBJ whole genome shotgun (WGS) entry which is preliminary data.</text>
</comment>
<gene>
    <name evidence="2" type="ORF">OFUS_LOCUS4792</name>
</gene>
<dbReference type="InterPro" id="IPR030379">
    <property type="entry name" value="G_SEPTIN_dom"/>
</dbReference>
<proteinExistence type="inferred from homology"/>